<dbReference type="EMBL" id="JBDXSU010000005">
    <property type="protein sequence ID" value="MFB5190216.1"/>
    <property type="molecule type" value="Genomic_DNA"/>
</dbReference>
<dbReference type="RefSeq" id="WP_275473728.1">
    <property type="nucleotide sequence ID" value="NZ_CP162940.1"/>
</dbReference>
<dbReference type="PROSITE" id="PS00379">
    <property type="entry name" value="CDP_ALCOHOL_P_TRANSF"/>
    <property type="match status" value="1"/>
</dbReference>
<dbReference type="Gene3D" id="1.20.120.1760">
    <property type="match status" value="1"/>
</dbReference>
<organism evidence="4 5">
    <name type="scientific">Alicyclobacillus fastidiosus</name>
    <dbReference type="NCBI Taxonomy" id="392011"/>
    <lineage>
        <taxon>Bacteria</taxon>
        <taxon>Bacillati</taxon>
        <taxon>Bacillota</taxon>
        <taxon>Bacilli</taxon>
        <taxon>Bacillales</taxon>
        <taxon>Alicyclobacillaceae</taxon>
        <taxon>Alicyclobacillus</taxon>
    </lineage>
</organism>
<proteinExistence type="inferred from homology"/>
<evidence type="ECO:0000256" key="3">
    <source>
        <dbReference type="SAM" id="Phobius"/>
    </source>
</evidence>
<keyword evidence="3" id="KW-0812">Transmembrane</keyword>
<dbReference type="InterPro" id="IPR048254">
    <property type="entry name" value="CDP_ALCOHOL_P_TRANSF_CS"/>
</dbReference>
<comment type="similarity">
    <text evidence="2">Belongs to the CDP-alcohol phosphatidyltransferase class-I family.</text>
</comment>
<evidence type="ECO:0000313" key="4">
    <source>
        <dbReference type="EMBL" id="MFB5190216.1"/>
    </source>
</evidence>
<dbReference type="InterPro" id="IPR000462">
    <property type="entry name" value="CDP-OH_P_trans"/>
</dbReference>
<keyword evidence="3" id="KW-0472">Membrane</keyword>
<accession>A0ABV5ADU0</accession>
<protein>
    <submittedName>
        <fullName evidence="4">CDP-alcohol phosphatidyltransferase family protein</fullName>
    </submittedName>
</protein>
<keyword evidence="5" id="KW-1185">Reference proteome</keyword>
<sequence>MKFTDTYLFRCADNPYVRHPKPWDTYTTLPLSVPISEWLCKTPLTPNAISVISLAFAVASAVVFYFATPLALVLGAVLFHISYILDCADGYKARKMNMSSKIGHWIDHTFDEIKKPILMIGIYAGQFVHQGSLPLWAWIGGFLYLFSRVLVKTDSTVKKAPSETDSAPDRQLVRAAGSNMLLTPRQQWLFSHFGIVILFTSIEAQAIAFVVGPLCQLPMLGFLVAGSLSTLWVLVVDGFLYWRRALRAEAKVKATSQRDLGVR</sequence>
<feature type="transmembrane region" description="Helical" evidence="3">
    <location>
        <begin position="217"/>
        <end position="242"/>
    </location>
</feature>
<name>A0ABV5ADU0_9BACL</name>
<dbReference type="Pfam" id="PF01066">
    <property type="entry name" value="CDP-OH_P_transf"/>
    <property type="match status" value="1"/>
</dbReference>
<dbReference type="Proteomes" id="UP001579974">
    <property type="component" value="Unassembled WGS sequence"/>
</dbReference>
<feature type="transmembrane region" description="Helical" evidence="3">
    <location>
        <begin position="135"/>
        <end position="151"/>
    </location>
</feature>
<keyword evidence="3" id="KW-1133">Transmembrane helix</keyword>
<evidence type="ECO:0000256" key="2">
    <source>
        <dbReference type="RuleBase" id="RU003750"/>
    </source>
</evidence>
<evidence type="ECO:0000256" key="1">
    <source>
        <dbReference type="ARBA" id="ARBA00022679"/>
    </source>
</evidence>
<reference evidence="4 5" key="1">
    <citation type="journal article" date="2024" name="Int. J. Mol. Sci.">
        <title>Exploration of Alicyclobacillus spp. Genome in Search of Antibiotic Resistance.</title>
        <authorList>
            <person name="Bucka-Kolendo J."/>
            <person name="Kiousi D.E."/>
            <person name="Dekowska A."/>
            <person name="Mikolajczuk-Szczyrba A."/>
            <person name="Karadedos D.M."/>
            <person name="Michael P."/>
            <person name="Galanis A."/>
            <person name="Sokolowska B."/>
        </authorList>
    </citation>
    <scope>NUCLEOTIDE SEQUENCE [LARGE SCALE GENOMIC DNA]</scope>
    <source>
        <strain evidence="4 5">KKP 3000</strain>
    </source>
</reference>
<dbReference type="InterPro" id="IPR043130">
    <property type="entry name" value="CDP-OH_PTrfase_TM_dom"/>
</dbReference>
<feature type="transmembrane region" description="Helical" evidence="3">
    <location>
        <begin position="188"/>
        <end position="211"/>
    </location>
</feature>
<gene>
    <name evidence="4" type="ORF">KKP3000_003661</name>
</gene>
<evidence type="ECO:0000313" key="5">
    <source>
        <dbReference type="Proteomes" id="UP001579974"/>
    </source>
</evidence>
<keyword evidence="1 2" id="KW-0808">Transferase</keyword>
<feature type="transmembrane region" description="Helical" evidence="3">
    <location>
        <begin position="72"/>
        <end position="91"/>
    </location>
</feature>
<comment type="caution">
    <text evidence="4">The sequence shown here is derived from an EMBL/GenBank/DDBJ whole genome shotgun (WGS) entry which is preliminary data.</text>
</comment>